<dbReference type="PANTHER" id="PTHR14030">
    <property type="entry name" value="MITOTIC CHECKPOINT SERINE/THREONINE-PROTEIN KINASE BUB1"/>
    <property type="match status" value="1"/>
</dbReference>
<keyword evidence="6" id="KW-0175">Coiled coil</keyword>
<name>A0A1Z5JCG6_FISSO</name>
<feature type="region of interest" description="Disordered" evidence="7">
    <location>
        <begin position="494"/>
        <end position="515"/>
    </location>
</feature>
<dbReference type="Gene3D" id="1.25.40.430">
    <property type="match status" value="1"/>
</dbReference>
<dbReference type="GO" id="GO:0007094">
    <property type="term" value="P:mitotic spindle assembly checkpoint signaling"/>
    <property type="evidence" value="ECO:0007669"/>
    <property type="project" value="InterPro"/>
</dbReference>
<evidence type="ECO:0000259" key="8">
    <source>
        <dbReference type="PROSITE" id="PS50011"/>
    </source>
</evidence>
<evidence type="ECO:0000256" key="3">
    <source>
        <dbReference type="ARBA" id="ARBA00022838"/>
    </source>
</evidence>
<proteinExistence type="predicted"/>
<evidence type="ECO:0000313" key="11">
    <source>
        <dbReference type="Proteomes" id="UP000198406"/>
    </source>
</evidence>
<feature type="domain" description="BUB1 N-terminal" evidence="9">
    <location>
        <begin position="46"/>
        <end position="200"/>
    </location>
</feature>
<dbReference type="PROSITE" id="PS51489">
    <property type="entry name" value="BUB1_N"/>
    <property type="match status" value="1"/>
</dbReference>
<keyword evidence="4" id="KW-0137">Centromere</keyword>
<dbReference type="EC" id="2.7.11.1" evidence="10"/>
<dbReference type="GO" id="GO:0032991">
    <property type="term" value="C:protein-containing complex"/>
    <property type="evidence" value="ECO:0007669"/>
    <property type="project" value="UniProtKB-ARBA"/>
</dbReference>
<dbReference type="Proteomes" id="UP000198406">
    <property type="component" value="Unassembled WGS sequence"/>
</dbReference>
<evidence type="ECO:0000256" key="1">
    <source>
        <dbReference type="ARBA" id="ARBA00004629"/>
    </source>
</evidence>
<feature type="region of interest" description="Disordered" evidence="7">
    <location>
        <begin position="187"/>
        <end position="257"/>
    </location>
</feature>
<dbReference type="SMART" id="SM00777">
    <property type="entry name" value="Mad3_BUB1_I"/>
    <property type="match status" value="1"/>
</dbReference>
<dbReference type="InterPro" id="IPR013212">
    <property type="entry name" value="Mad3/Bub1_I"/>
</dbReference>
<keyword evidence="3" id="KW-0995">Kinetochore</keyword>
<dbReference type="GO" id="GO:0051754">
    <property type="term" value="P:meiotic sister chromatid cohesion, centromeric"/>
    <property type="evidence" value="ECO:0007669"/>
    <property type="project" value="TreeGrafter"/>
</dbReference>
<evidence type="ECO:0000256" key="5">
    <source>
        <dbReference type="PROSITE-ProRule" id="PRU10141"/>
    </source>
</evidence>
<protein>
    <submittedName>
        <fullName evidence="10">Checkpoint serine/threonine-protein kinase</fullName>
        <ecNumber evidence="10">2.7.11.1</ecNumber>
    </submittedName>
</protein>
<gene>
    <name evidence="10" type="ORF">FisN_7Lh055</name>
</gene>
<comment type="subcellular location">
    <subcellularLocation>
        <location evidence="1">Chromosome</location>
        <location evidence="1">Centromere</location>
        <location evidence="1">Kinetochore</location>
    </subcellularLocation>
</comment>
<dbReference type="OrthoDB" id="248495at2759"/>
<dbReference type="InterPro" id="IPR015661">
    <property type="entry name" value="Bub1/Mad3"/>
</dbReference>
<feature type="compositionally biased region" description="Basic and acidic residues" evidence="7">
    <location>
        <begin position="213"/>
        <end position="222"/>
    </location>
</feature>
<dbReference type="AlphaFoldDB" id="A0A1Z5JCG6"/>
<dbReference type="PROSITE" id="PS00107">
    <property type="entry name" value="PROTEIN_KINASE_ATP"/>
    <property type="match status" value="1"/>
</dbReference>
<evidence type="ECO:0000256" key="2">
    <source>
        <dbReference type="ARBA" id="ARBA00022454"/>
    </source>
</evidence>
<feature type="compositionally biased region" description="Low complexity" evidence="7">
    <location>
        <begin position="505"/>
        <end position="515"/>
    </location>
</feature>
<keyword evidence="11" id="KW-1185">Reference proteome</keyword>
<keyword evidence="10" id="KW-0418">Kinase</keyword>
<dbReference type="InParanoid" id="A0A1Z5JCG6"/>
<dbReference type="Pfam" id="PF08311">
    <property type="entry name" value="Mad3_BUB1_I"/>
    <property type="match status" value="1"/>
</dbReference>
<evidence type="ECO:0000256" key="6">
    <source>
        <dbReference type="SAM" id="Coils"/>
    </source>
</evidence>
<dbReference type="SUPFAM" id="SSF56112">
    <property type="entry name" value="Protein kinase-like (PK-like)"/>
    <property type="match status" value="1"/>
</dbReference>
<feature type="region of interest" description="Disordered" evidence="7">
    <location>
        <begin position="379"/>
        <end position="405"/>
    </location>
</feature>
<dbReference type="Gene3D" id="1.10.510.10">
    <property type="entry name" value="Transferase(Phosphotransferase) domain 1"/>
    <property type="match status" value="1"/>
</dbReference>
<keyword evidence="10" id="KW-0808">Transferase</keyword>
<keyword evidence="5" id="KW-0547">Nucleotide-binding</keyword>
<dbReference type="GO" id="GO:0004674">
    <property type="term" value="F:protein serine/threonine kinase activity"/>
    <property type="evidence" value="ECO:0007669"/>
    <property type="project" value="UniProtKB-EC"/>
</dbReference>
<dbReference type="GO" id="GO:0000776">
    <property type="term" value="C:kinetochore"/>
    <property type="evidence" value="ECO:0007669"/>
    <property type="project" value="UniProtKB-KW"/>
</dbReference>
<dbReference type="InterPro" id="IPR000719">
    <property type="entry name" value="Prot_kinase_dom"/>
</dbReference>
<keyword evidence="2" id="KW-0158">Chromosome</keyword>
<dbReference type="PANTHER" id="PTHR14030:SF4">
    <property type="entry name" value="BUB1 KINASE, ISOFORM A-RELATED"/>
    <property type="match status" value="1"/>
</dbReference>
<dbReference type="InterPro" id="IPR011009">
    <property type="entry name" value="Kinase-like_dom_sf"/>
</dbReference>
<comment type="caution">
    <text evidence="10">The sequence shown here is derived from an EMBL/GenBank/DDBJ whole genome shotgun (WGS) entry which is preliminary data.</text>
</comment>
<dbReference type="SMART" id="SM00220">
    <property type="entry name" value="S_TKc"/>
    <property type="match status" value="1"/>
</dbReference>
<reference evidence="10 11" key="1">
    <citation type="journal article" date="2015" name="Plant Cell">
        <title>Oil accumulation by the oleaginous diatom Fistulifera solaris as revealed by the genome and transcriptome.</title>
        <authorList>
            <person name="Tanaka T."/>
            <person name="Maeda Y."/>
            <person name="Veluchamy A."/>
            <person name="Tanaka M."/>
            <person name="Abida H."/>
            <person name="Marechal E."/>
            <person name="Bowler C."/>
            <person name="Muto M."/>
            <person name="Sunaga Y."/>
            <person name="Tanaka M."/>
            <person name="Yoshino T."/>
            <person name="Taniguchi T."/>
            <person name="Fukuda Y."/>
            <person name="Nemoto M."/>
            <person name="Matsumoto M."/>
            <person name="Wong P.S."/>
            <person name="Aburatani S."/>
            <person name="Fujibuchi W."/>
        </authorList>
    </citation>
    <scope>NUCLEOTIDE SEQUENCE [LARGE SCALE GENOMIC DNA]</scope>
    <source>
        <strain evidence="10 11">JPCC DA0580</strain>
    </source>
</reference>
<feature type="compositionally biased region" description="Polar residues" evidence="7">
    <location>
        <begin position="237"/>
        <end position="253"/>
    </location>
</feature>
<feature type="coiled-coil region" evidence="6">
    <location>
        <begin position="22"/>
        <end position="56"/>
    </location>
</feature>
<keyword evidence="5" id="KW-0067">ATP-binding</keyword>
<feature type="binding site" evidence="5">
    <location>
        <position position="870"/>
    </location>
    <ligand>
        <name>ATP</name>
        <dbReference type="ChEBI" id="CHEBI:30616"/>
    </ligand>
</feature>
<feature type="domain" description="Protein kinase" evidence="8">
    <location>
        <begin position="842"/>
        <end position="1155"/>
    </location>
</feature>
<accession>A0A1Z5JCG6</accession>
<evidence type="ECO:0000256" key="4">
    <source>
        <dbReference type="ARBA" id="ARBA00023328"/>
    </source>
</evidence>
<organism evidence="10 11">
    <name type="scientific">Fistulifera solaris</name>
    <name type="common">Oleaginous diatom</name>
    <dbReference type="NCBI Taxonomy" id="1519565"/>
    <lineage>
        <taxon>Eukaryota</taxon>
        <taxon>Sar</taxon>
        <taxon>Stramenopiles</taxon>
        <taxon>Ochrophyta</taxon>
        <taxon>Bacillariophyta</taxon>
        <taxon>Bacillariophyceae</taxon>
        <taxon>Bacillariophycidae</taxon>
        <taxon>Naviculales</taxon>
        <taxon>Naviculaceae</taxon>
        <taxon>Fistulifera</taxon>
    </lineage>
</organism>
<evidence type="ECO:0000256" key="7">
    <source>
        <dbReference type="SAM" id="MobiDB-lite"/>
    </source>
</evidence>
<evidence type="ECO:0000259" key="9">
    <source>
        <dbReference type="PROSITE" id="PS51489"/>
    </source>
</evidence>
<dbReference type="EMBL" id="BDSP01000044">
    <property type="protein sequence ID" value="GAX11687.1"/>
    <property type="molecule type" value="Genomic_DNA"/>
</dbReference>
<evidence type="ECO:0000313" key="10">
    <source>
        <dbReference type="EMBL" id="GAX11687.1"/>
    </source>
</evidence>
<dbReference type="GO" id="GO:0005524">
    <property type="term" value="F:ATP binding"/>
    <property type="evidence" value="ECO:0007669"/>
    <property type="project" value="UniProtKB-UniRule"/>
</dbReference>
<sequence>MEIPIWEQAKENSAPLERGRNVALLEQSAVATEEDRRELERMLRHYEKLVQQEDDDALIHWLSYIKFHQESFPADTHEQFLLLERCFRALCPVRKYANDLRFIRVCCRYAEQTKRPREIFQYLYQQNIGAQVAIFWAAWAFVAEKEQDYAFADKIFNKGLSKKAAPLNYLQQRHKQFQRRMSRYWLNSTSNQDPDDDNDDQDGRGVLGGLSEESFRRNDRRAASRPNSLRNPRMPATSATFATRGTSARATLQRQDENQPFAIYTEHTQPDNEALNDSLIEPDGRVLETEEDRLKENTILPERWNERGALSTSHIFSTTPILCAPKQPVAFAVYVDEECAAQHQREQVDKRRAVERHRQVRDERTFKERGVDSVAERLTNDPLRYVRDPSQVQSDQPVRPEAPSQLKSRGFDKMLLKSPSGAEQCFEEARGQASYFKLVSSCSNVNLFATSCIDEQNNSNMSMDESTNTSYHSISIQSACATSVGAPQAVALTPGLQNRPVDPNVTTDSATSSVAAGGVADPTINTQLALRELSMMFSSPAFPLMERSRIEDRSGGLGPILNESGVSDACNTSVIIQQEEVLADCDPDSSLLVAKEPMAGFAIFTDVEHDDVPPADCATAVKVPLKSATVFKIYTDTPEADAGVEPAEVPVRKDTLKPSQTFEIFMDDLQPDPSRMLSRDTANRELHVDRKKRSGVLEHIDERSDDSNSCDEEKDGDTATFSLFNEVVQMLDDVSIGGNSDDCNGKNSTDLTKICSQSTHHPVLNAKSMISDYASVYQDLIKSSTHHLKGNASSHFPKIPALTRVLSEPQTIYDLQEHALPRPLKQQQVNQGVEIRISHSSAKIVTELGRGSFGSVALLESETTEKIAIKSQAPIDCLALEFDLLQTAKKRIGTRNLFFPDPLSLIFFADGALLAMSAVTTSGLNLIDLVNAYTLHDESVPEIVVLYYTSLMLLYIEILHWKAKILHCDVKPDNWVLSQSHTMAGDSVVGTDLCLIDFGRGIDLAKHEGRAVSLSDKNVMNKRFIGPSCVEEMMCVAMRRGLPWSFDADTFGICACVHVLLFSSHIELKEDKNGDWVPIEPLEGLTYATFWDEMFRTLLNLDPETQVAIGSRPHSLREMRKKIDNEWKDDIVLQRELRRQATLLPSTRDILKERK</sequence>
<dbReference type="PROSITE" id="PS50011">
    <property type="entry name" value="PROTEIN_KINASE_DOM"/>
    <property type="match status" value="1"/>
</dbReference>
<dbReference type="InterPro" id="IPR017441">
    <property type="entry name" value="Protein_kinase_ATP_BS"/>
</dbReference>